<dbReference type="SUPFAM" id="SSF103473">
    <property type="entry name" value="MFS general substrate transporter"/>
    <property type="match status" value="1"/>
</dbReference>
<sequence length="394" mass="41629">MRSSYASIAALLVAVAGVLAGNGVLTTLLPVRAELEHFPALAISLMGSAYFGGMLAGAFLTPRLVQRFGHIKAFGLSSICGAVMILVAGTLVEPHAWVVIGFLRGFFLAGIYAIVESYLQGKAENRIRGRLLGLYSITQYGGWAIGNQFMRLGDPAAFTIFGIAAAVVIVCLAPLLLIEDGPPPKGSRRAGMRLLWLLRTTPVGFVCATLIGFANGPFWSLTPVYATKLGMDGVQTGTLISAITLGSAAFQFPVGRLSDAFDRRKVLIGLTTLTALVEIGIYWSGKLLVGWPFVITGFVLGGIISTQYYASSAYTNDITGRDNAVGVASALLFLYCIGAVLGPVTAYAIMQWLGDPGLYLHNAGIHAAMAVFILLRVLRSPGSDRAGTTSMANQ</sequence>
<dbReference type="AlphaFoldDB" id="A0A2S9Q7S5"/>
<dbReference type="Proteomes" id="UP000237682">
    <property type="component" value="Unassembled WGS sequence"/>
</dbReference>
<evidence type="ECO:0000313" key="7">
    <source>
        <dbReference type="Proteomes" id="UP000237682"/>
    </source>
</evidence>
<evidence type="ECO:0000256" key="3">
    <source>
        <dbReference type="ARBA" id="ARBA00023136"/>
    </source>
</evidence>
<proteinExistence type="predicted"/>
<evidence type="ECO:0000256" key="2">
    <source>
        <dbReference type="ARBA" id="ARBA00022989"/>
    </source>
</evidence>
<comment type="caution">
    <text evidence="6">The sequence shown here is derived from an EMBL/GenBank/DDBJ whole genome shotgun (WGS) entry which is preliminary data.</text>
</comment>
<feature type="transmembrane region" description="Helical" evidence="4">
    <location>
        <begin position="73"/>
        <end position="92"/>
    </location>
</feature>
<evidence type="ECO:0000259" key="5">
    <source>
        <dbReference type="PROSITE" id="PS50850"/>
    </source>
</evidence>
<name>A0A2S9Q7S5_9HYPH</name>
<dbReference type="EMBL" id="PUEJ01000008">
    <property type="protein sequence ID" value="PRH85406.1"/>
    <property type="molecule type" value="Genomic_DNA"/>
</dbReference>
<dbReference type="PROSITE" id="PS50850">
    <property type="entry name" value="MFS"/>
    <property type="match status" value="1"/>
</dbReference>
<feature type="transmembrane region" description="Helical" evidence="4">
    <location>
        <begin position="359"/>
        <end position="378"/>
    </location>
</feature>
<feature type="transmembrane region" description="Helical" evidence="4">
    <location>
        <begin position="98"/>
        <end position="119"/>
    </location>
</feature>
<feature type="transmembrane region" description="Helical" evidence="4">
    <location>
        <begin position="266"/>
        <end position="283"/>
    </location>
</feature>
<dbReference type="GO" id="GO:0005886">
    <property type="term" value="C:plasma membrane"/>
    <property type="evidence" value="ECO:0007669"/>
    <property type="project" value="TreeGrafter"/>
</dbReference>
<protein>
    <recommendedName>
        <fullName evidence="5">Major facilitator superfamily (MFS) profile domain-containing protein</fullName>
    </recommendedName>
</protein>
<reference evidence="6 7" key="1">
    <citation type="submission" date="2018-02" db="EMBL/GenBank/DDBJ databases">
        <title>Whole genome sequencing of endophytic bacterium.</title>
        <authorList>
            <person name="Eedara R."/>
            <person name="Podile A.R."/>
        </authorList>
    </citation>
    <scope>NUCLEOTIDE SEQUENCE [LARGE SCALE GENOMIC DNA]</scope>
    <source>
        <strain evidence="6 7">RP1T</strain>
    </source>
</reference>
<dbReference type="RefSeq" id="WP_105863967.1">
    <property type="nucleotide sequence ID" value="NZ_PUEJ01000008.1"/>
</dbReference>
<evidence type="ECO:0000256" key="1">
    <source>
        <dbReference type="ARBA" id="ARBA00022692"/>
    </source>
</evidence>
<dbReference type="InterPro" id="IPR011701">
    <property type="entry name" value="MFS"/>
</dbReference>
<feature type="domain" description="Major facilitator superfamily (MFS) profile" evidence="5">
    <location>
        <begin position="200"/>
        <end position="394"/>
    </location>
</feature>
<feature type="transmembrane region" description="Helical" evidence="4">
    <location>
        <begin position="40"/>
        <end position="61"/>
    </location>
</feature>
<feature type="transmembrane region" description="Helical" evidence="4">
    <location>
        <begin position="131"/>
        <end position="150"/>
    </location>
</feature>
<keyword evidence="2 4" id="KW-1133">Transmembrane helix</keyword>
<feature type="transmembrane region" description="Helical" evidence="4">
    <location>
        <begin position="234"/>
        <end position="254"/>
    </location>
</feature>
<dbReference type="InterPro" id="IPR047200">
    <property type="entry name" value="MFS_YcaD-like"/>
</dbReference>
<dbReference type="OrthoDB" id="9810614at2"/>
<dbReference type="PANTHER" id="PTHR23521:SF3">
    <property type="entry name" value="MFS TRANSPORTER"/>
    <property type="match status" value="1"/>
</dbReference>
<dbReference type="Pfam" id="PF07690">
    <property type="entry name" value="MFS_1"/>
    <property type="match status" value="1"/>
</dbReference>
<keyword evidence="1 4" id="KW-0812">Transmembrane</keyword>
<feature type="transmembrane region" description="Helical" evidence="4">
    <location>
        <begin position="156"/>
        <end position="178"/>
    </location>
</feature>
<dbReference type="Gene3D" id="1.20.1250.20">
    <property type="entry name" value="MFS general substrate transporter like domains"/>
    <property type="match status" value="2"/>
</dbReference>
<dbReference type="GO" id="GO:0022857">
    <property type="term" value="F:transmembrane transporter activity"/>
    <property type="evidence" value="ECO:0007669"/>
    <property type="project" value="InterPro"/>
</dbReference>
<organism evidence="6 7">
    <name type="scientific">Labrys okinawensis</name>
    <dbReference type="NCBI Taxonomy" id="346911"/>
    <lineage>
        <taxon>Bacteria</taxon>
        <taxon>Pseudomonadati</taxon>
        <taxon>Pseudomonadota</taxon>
        <taxon>Alphaproteobacteria</taxon>
        <taxon>Hyphomicrobiales</taxon>
        <taxon>Xanthobacteraceae</taxon>
        <taxon>Labrys</taxon>
    </lineage>
</organism>
<feature type="transmembrane region" description="Helical" evidence="4">
    <location>
        <begin position="190"/>
        <end position="214"/>
    </location>
</feature>
<feature type="transmembrane region" description="Helical" evidence="4">
    <location>
        <begin position="331"/>
        <end position="353"/>
    </location>
</feature>
<feature type="transmembrane region" description="Helical" evidence="4">
    <location>
        <begin position="289"/>
        <end position="310"/>
    </location>
</feature>
<dbReference type="InterPro" id="IPR020846">
    <property type="entry name" value="MFS_dom"/>
</dbReference>
<dbReference type="CDD" id="cd17477">
    <property type="entry name" value="MFS_YcaD_like"/>
    <property type="match status" value="1"/>
</dbReference>
<keyword evidence="3 4" id="KW-0472">Membrane</keyword>
<dbReference type="PANTHER" id="PTHR23521">
    <property type="entry name" value="TRANSPORTER MFS SUPERFAMILY"/>
    <property type="match status" value="1"/>
</dbReference>
<evidence type="ECO:0000256" key="4">
    <source>
        <dbReference type="SAM" id="Phobius"/>
    </source>
</evidence>
<evidence type="ECO:0000313" key="6">
    <source>
        <dbReference type="EMBL" id="PRH85406.1"/>
    </source>
</evidence>
<accession>A0A2S9Q7S5</accession>
<keyword evidence="7" id="KW-1185">Reference proteome</keyword>
<gene>
    <name evidence="6" type="ORF">C5L14_20630</name>
</gene>
<dbReference type="InterPro" id="IPR036259">
    <property type="entry name" value="MFS_trans_sf"/>
</dbReference>